<comment type="caution">
    <text evidence="2">The sequence shown here is derived from an EMBL/GenBank/DDBJ whole genome shotgun (WGS) entry which is preliminary data.</text>
</comment>
<dbReference type="PANTHER" id="PTHR28272">
    <property type="entry name" value="RIBONUCLEASES P/MRP PROTEIN SUBUNIT POP3"/>
    <property type="match status" value="1"/>
</dbReference>
<dbReference type="PANTHER" id="PTHR28272:SF1">
    <property type="entry name" value="RIBONUCLEASES P_MRP PROTEIN SUBUNIT POP3"/>
    <property type="match status" value="1"/>
</dbReference>
<evidence type="ECO:0000313" key="3">
    <source>
        <dbReference type="Proteomes" id="UP000309340"/>
    </source>
</evidence>
<dbReference type="GO" id="GO:0034965">
    <property type="term" value="P:intronic box C/D snoRNA processing"/>
    <property type="evidence" value="ECO:0007669"/>
    <property type="project" value="TreeGrafter"/>
</dbReference>
<dbReference type="GO" id="GO:0000172">
    <property type="term" value="C:ribonuclease MRP complex"/>
    <property type="evidence" value="ECO:0007669"/>
    <property type="project" value="TreeGrafter"/>
</dbReference>
<feature type="region of interest" description="Disordered" evidence="1">
    <location>
        <begin position="48"/>
        <end position="89"/>
    </location>
</feature>
<dbReference type="GO" id="GO:0006364">
    <property type="term" value="P:rRNA processing"/>
    <property type="evidence" value="ECO:0007669"/>
    <property type="project" value="InterPro"/>
</dbReference>
<dbReference type="STRING" id="329884.A0A4U0XNK6"/>
<evidence type="ECO:0000256" key="1">
    <source>
        <dbReference type="SAM" id="MobiDB-lite"/>
    </source>
</evidence>
<evidence type="ECO:0000313" key="2">
    <source>
        <dbReference type="EMBL" id="TKA76425.1"/>
    </source>
</evidence>
<gene>
    <name evidence="2" type="ORF">B0A55_05194</name>
</gene>
<accession>A0A4U0XNK6</accession>
<dbReference type="GO" id="GO:0004526">
    <property type="term" value="F:ribonuclease P activity"/>
    <property type="evidence" value="ECO:0007669"/>
    <property type="project" value="TreeGrafter"/>
</dbReference>
<keyword evidence="3" id="KW-1185">Reference proteome</keyword>
<feature type="region of interest" description="Disordered" evidence="1">
    <location>
        <begin position="122"/>
        <end position="142"/>
    </location>
</feature>
<dbReference type="InterPro" id="IPR013241">
    <property type="entry name" value="RNase_P_Pop3"/>
</dbReference>
<protein>
    <submittedName>
        <fullName evidence="2">Uncharacterized protein</fullName>
    </submittedName>
</protein>
<feature type="region of interest" description="Disordered" evidence="1">
    <location>
        <begin position="1"/>
        <end position="30"/>
    </location>
</feature>
<feature type="compositionally biased region" description="Basic residues" evidence="1">
    <location>
        <begin position="1"/>
        <end position="11"/>
    </location>
</feature>
<organism evidence="2 3">
    <name type="scientific">Friedmanniomyces simplex</name>
    <dbReference type="NCBI Taxonomy" id="329884"/>
    <lineage>
        <taxon>Eukaryota</taxon>
        <taxon>Fungi</taxon>
        <taxon>Dikarya</taxon>
        <taxon>Ascomycota</taxon>
        <taxon>Pezizomycotina</taxon>
        <taxon>Dothideomycetes</taxon>
        <taxon>Dothideomycetidae</taxon>
        <taxon>Mycosphaerellales</taxon>
        <taxon>Teratosphaeriaceae</taxon>
        <taxon>Friedmanniomyces</taxon>
    </lineage>
</organism>
<dbReference type="OrthoDB" id="20109at2759"/>
<dbReference type="GO" id="GO:0005829">
    <property type="term" value="C:cytosol"/>
    <property type="evidence" value="ECO:0007669"/>
    <property type="project" value="TreeGrafter"/>
</dbReference>
<dbReference type="Proteomes" id="UP000309340">
    <property type="component" value="Unassembled WGS sequence"/>
</dbReference>
<dbReference type="GO" id="GO:0000171">
    <property type="term" value="F:ribonuclease MRP activity"/>
    <property type="evidence" value="ECO:0007669"/>
    <property type="project" value="TreeGrafter"/>
</dbReference>
<dbReference type="EMBL" id="NAJQ01000163">
    <property type="protein sequence ID" value="TKA76425.1"/>
    <property type="molecule type" value="Genomic_DNA"/>
</dbReference>
<dbReference type="AlphaFoldDB" id="A0A4U0XNK6"/>
<name>A0A4U0XNK6_9PEZI</name>
<dbReference type="GO" id="GO:0005655">
    <property type="term" value="C:nucleolar ribonuclease P complex"/>
    <property type="evidence" value="ECO:0007669"/>
    <property type="project" value="TreeGrafter"/>
</dbReference>
<reference evidence="2 3" key="1">
    <citation type="submission" date="2017-03" db="EMBL/GenBank/DDBJ databases">
        <title>Genomes of endolithic fungi from Antarctica.</title>
        <authorList>
            <person name="Coleine C."/>
            <person name="Masonjones S."/>
            <person name="Stajich J.E."/>
        </authorList>
    </citation>
    <scope>NUCLEOTIDE SEQUENCE [LARGE SCALE GENOMIC DNA]</scope>
    <source>
        <strain evidence="2 3">CCFEE 5184</strain>
    </source>
</reference>
<dbReference type="GO" id="GO:0008033">
    <property type="term" value="P:tRNA processing"/>
    <property type="evidence" value="ECO:0007669"/>
    <property type="project" value="InterPro"/>
</dbReference>
<proteinExistence type="predicted"/>
<feature type="compositionally biased region" description="Basic residues" evidence="1">
    <location>
        <begin position="51"/>
        <end position="66"/>
    </location>
</feature>
<sequence length="260" mass="28480">MAEKSKLHKPIYRTDSPYTRPTIAKSPQPHHDTIVQLLVSLLSPLGEHQSHLPKSKGSWSRKRKRQATASKTVAPDAENIISDPENIVPDPQLTIPKPKVSSHVLLGFNSIHLHLEALSALSTTSNPRPSHPPARSSLHPNHRIPKTLAPLHLAAVFLLRPLSSNKEEEEILYTHLPTLCYTASLAHAELPATRLVLLDPAVESQIAQVVGLARVALLAVVEPEPDSHEDEDEVPGLKELVEYVRAHVEAVGAGWLAEAM</sequence>